<sequence>MTGISLLASHADRRNTLSLDSLNFFLADVRDGLGPYLAIYLLAVHKWDPASIGVVMTIA</sequence>
<dbReference type="Proteomes" id="UP000281372">
    <property type="component" value="Unassembled WGS sequence"/>
</dbReference>
<evidence type="ECO:0000313" key="2">
    <source>
        <dbReference type="Proteomes" id="UP000281372"/>
    </source>
</evidence>
<gene>
    <name evidence="1" type="ORF">ALQ64_05745</name>
</gene>
<reference evidence="1 2" key="1">
    <citation type="submission" date="2018-08" db="EMBL/GenBank/DDBJ databases">
        <title>Recombination of ecologically and evolutionarily significant loci maintains genetic cohesion in the Pseudomonas syringae species complex.</title>
        <authorList>
            <person name="Dillon M."/>
            <person name="Thakur S."/>
            <person name="Almeida R.N.D."/>
            <person name="Weir B.S."/>
            <person name="Guttman D.S."/>
        </authorList>
    </citation>
    <scope>NUCLEOTIDE SEQUENCE [LARGE SCALE GENOMIC DNA]</scope>
    <source>
        <strain evidence="1 2">ICMP 2821</strain>
    </source>
</reference>
<comment type="caution">
    <text evidence="1">The sequence shown here is derived from an EMBL/GenBank/DDBJ whole genome shotgun (WGS) entry which is preliminary data.</text>
</comment>
<name>A0A3M3K697_PSECA</name>
<dbReference type="EMBL" id="RBOW01000956">
    <property type="protein sequence ID" value="RMN18628.1"/>
    <property type="molecule type" value="Genomic_DNA"/>
</dbReference>
<organism evidence="1 2">
    <name type="scientific">Pseudomonas cannabina</name>
    <dbReference type="NCBI Taxonomy" id="86840"/>
    <lineage>
        <taxon>Bacteria</taxon>
        <taxon>Pseudomonadati</taxon>
        <taxon>Pseudomonadota</taxon>
        <taxon>Gammaproteobacteria</taxon>
        <taxon>Pseudomonadales</taxon>
        <taxon>Pseudomonadaceae</taxon>
        <taxon>Pseudomonas</taxon>
    </lineage>
</organism>
<protein>
    <submittedName>
        <fullName evidence="1">Major facilitator transporter</fullName>
    </submittedName>
</protein>
<evidence type="ECO:0000313" key="1">
    <source>
        <dbReference type="EMBL" id="RMN18628.1"/>
    </source>
</evidence>
<proteinExistence type="predicted"/>
<dbReference type="AlphaFoldDB" id="A0A3M3K697"/>
<accession>A0A3M3K697</accession>
<feature type="non-terminal residue" evidence="1">
    <location>
        <position position="59"/>
    </location>
</feature>